<dbReference type="InterPro" id="IPR013780">
    <property type="entry name" value="Glyco_hydro_b"/>
</dbReference>
<accession>A0ABQ1M237</accession>
<protein>
    <submittedName>
        <fullName evidence="1">Uncharacterized protein</fullName>
    </submittedName>
</protein>
<reference evidence="2" key="1">
    <citation type="journal article" date="2019" name="Int. J. Syst. Evol. Microbiol.">
        <title>The Global Catalogue of Microorganisms (GCM) 10K type strain sequencing project: providing services to taxonomists for standard genome sequencing and annotation.</title>
        <authorList>
            <consortium name="The Broad Institute Genomics Platform"/>
            <consortium name="The Broad Institute Genome Sequencing Center for Infectious Disease"/>
            <person name="Wu L."/>
            <person name="Ma J."/>
        </authorList>
    </citation>
    <scope>NUCLEOTIDE SEQUENCE [LARGE SCALE GENOMIC DNA]</scope>
    <source>
        <strain evidence="2">CGMCC 1.10832</strain>
    </source>
</reference>
<evidence type="ECO:0000313" key="2">
    <source>
        <dbReference type="Proteomes" id="UP000636010"/>
    </source>
</evidence>
<dbReference type="RefSeq" id="WP_229712549.1">
    <property type="nucleotide sequence ID" value="NZ_BAABHU010000005.1"/>
</dbReference>
<evidence type="ECO:0000313" key="1">
    <source>
        <dbReference type="EMBL" id="GGC33450.1"/>
    </source>
</evidence>
<keyword evidence="2" id="KW-1185">Reference proteome</keyword>
<comment type="caution">
    <text evidence="1">The sequence shown here is derived from an EMBL/GenBank/DDBJ whole genome shotgun (WGS) entry which is preliminary data.</text>
</comment>
<name>A0ABQ1M237_9BACT</name>
<dbReference type="Gene3D" id="2.60.40.1180">
    <property type="entry name" value="Golgi alpha-mannosidase II"/>
    <property type="match status" value="1"/>
</dbReference>
<organism evidence="1 2">
    <name type="scientific">Marivirga lumbricoides</name>
    <dbReference type="NCBI Taxonomy" id="1046115"/>
    <lineage>
        <taxon>Bacteria</taxon>
        <taxon>Pseudomonadati</taxon>
        <taxon>Bacteroidota</taxon>
        <taxon>Cytophagia</taxon>
        <taxon>Cytophagales</taxon>
        <taxon>Marivirgaceae</taxon>
        <taxon>Marivirga</taxon>
    </lineage>
</organism>
<dbReference type="Proteomes" id="UP000636010">
    <property type="component" value="Unassembled WGS sequence"/>
</dbReference>
<dbReference type="Gene3D" id="3.20.20.80">
    <property type="entry name" value="Glycosidases"/>
    <property type="match status" value="1"/>
</dbReference>
<proteinExistence type="predicted"/>
<dbReference type="SUPFAM" id="SSF51445">
    <property type="entry name" value="(Trans)glycosidases"/>
    <property type="match status" value="1"/>
</dbReference>
<dbReference type="InterPro" id="IPR017853">
    <property type="entry name" value="GH"/>
</dbReference>
<gene>
    <name evidence="1" type="ORF">GCM10011506_18640</name>
</gene>
<dbReference type="EMBL" id="BMEC01000005">
    <property type="protein sequence ID" value="GGC33450.1"/>
    <property type="molecule type" value="Genomic_DNA"/>
</dbReference>
<sequence>MKQQSNITHSMRYLFIFLFILLNYITPTYLNAQVEFTTWGNLTGIRVDNQLMQFNSSLVLIDEEKSFTRVTRKEAQTTDFERTDLKKIFSYEMGEIRWKETIQSLEKGTALIDVELSTKADTLIDAAFFRIELPEEFDNSTIFKVQNENVMNLESISTYQAEANYIAPLSKIIVSSTLRKLEISFSRITQVMVKNTSEGNIRLDFLIQAGEVLADTIYSNQFTIKASGEIDRSVVNLKVFPEQEGKQFDGVGGNFRLQNPSTDPQVIDYSLKNLRVSWSRVELPWSYWHPDLSKNPIDEAKKGNLHPKVRDAMEMAKRLDQQGIPVILATWFAPEWAIIGKRAEGVNIDGSRGNALDQTKKQEIYESITSYIQFLKKEYGVETVMFSFNESDLGIDVRQTPEEHNQLIKELGAYFRKRGVETDFLLGDTADADGWPFTTLASTDPETRPFIGGVSFHSWRGWTDENLLKWLDISNRVGKPLFIGEGSIDAGAWRYPGILEEPTYALDEIDVYLKILAKAQPLSILQWQLTADYSVMSGGGVFGNTEKELHPTQRFFNLQQLGATPQGSFSIPATISKKGLTVAAYKEDNNTSFTLHVVNKGASREVKIEGIPDGIDKLNVRVTNRTNSNKKVKTIKVKNGIAEYNLEGASFISFFSK</sequence>